<accession>A0ACC0W6T1</accession>
<protein>
    <submittedName>
        <fullName evidence="1">Uncharacterized protein</fullName>
    </submittedName>
</protein>
<dbReference type="Proteomes" id="UP001163321">
    <property type="component" value="Chromosome 3"/>
</dbReference>
<comment type="caution">
    <text evidence="1">The sequence shown here is derived from an EMBL/GenBank/DDBJ whole genome shotgun (WGS) entry which is preliminary data.</text>
</comment>
<gene>
    <name evidence="1" type="ORF">PsorP6_007395</name>
</gene>
<proteinExistence type="predicted"/>
<dbReference type="EMBL" id="CM047582">
    <property type="protein sequence ID" value="KAI9914469.1"/>
    <property type="molecule type" value="Genomic_DNA"/>
</dbReference>
<evidence type="ECO:0000313" key="1">
    <source>
        <dbReference type="EMBL" id="KAI9914469.1"/>
    </source>
</evidence>
<reference evidence="1 2" key="1">
    <citation type="journal article" date="2022" name="bioRxiv">
        <title>The genome of the oomycete Peronosclerospora sorghi, a cosmopolitan pathogen of maize and sorghum, is inflated with dispersed pseudogenes.</title>
        <authorList>
            <person name="Fletcher K."/>
            <person name="Martin F."/>
            <person name="Isakeit T."/>
            <person name="Cavanaugh K."/>
            <person name="Magill C."/>
            <person name="Michelmore R."/>
        </authorList>
    </citation>
    <scope>NUCLEOTIDE SEQUENCE [LARGE SCALE GENOMIC DNA]</scope>
    <source>
        <strain evidence="1">P6</strain>
    </source>
</reference>
<sequence>MLGTGATIPEALAPRIKAIVTFGNPLKMMGQTIERSSSIYGSKAIEFCNMGDPVCGAGFNVAAHVTYVTDGSVMKAAQQADALVQDGAANQQDARFVRDGGAVQQGFSSLQDGVEQVGSLRG</sequence>
<organism evidence="1 2">
    <name type="scientific">Peronosclerospora sorghi</name>
    <dbReference type="NCBI Taxonomy" id="230839"/>
    <lineage>
        <taxon>Eukaryota</taxon>
        <taxon>Sar</taxon>
        <taxon>Stramenopiles</taxon>
        <taxon>Oomycota</taxon>
        <taxon>Peronosporomycetes</taxon>
        <taxon>Peronosporales</taxon>
        <taxon>Peronosporaceae</taxon>
        <taxon>Peronosclerospora</taxon>
    </lineage>
</organism>
<keyword evidence="2" id="KW-1185">Reference proteome</keyword>
<evidence type="ECO:0000313" key="2">
    <source>
        <dbReference type="Proteomes" id="UP001163321"/>
    </source>
</evidence>
<name>A0ACC0W6T1_9STRA</name>